<dbReference type="Proteomes" id="UP000504611">
    <property type="component" value="Unplaced"/>
</dbReference>
<evidence type="ECO:0000256" key="1">
    <source>
        <dbReference type="SAM" id="MobiDB-lite"/>
    </source>
</evidence>
<dbReference type="RefSeq" id="XP_010772095.1">
    <property type="nucleotide sequence ID" value="XM_010773793.1"/>
</dbReference>
<evidence type="ECO:0000313" key="4">
    <source>
        <dbReference type="RefSeq" id="XP_010772095.1"/>
    </source>
</evidence>
<feature type="domain" description="Scaffolding anchor of CK1" evidence="2">
    <location>
        <begin position="1"/>
        <end position="25"/>
    </location>
</feature>
<reference evidence="4" key="1">
    <citation type="submission" date="2025-08" db="UniProtKB">
        <authorList>
            <consortium name="RefSeq"/>
        </authorList>
    </citation>
    <scope>IDENTIFICATION</scope>
    <source>
        <tissue evidence="4">Muscle</tissue>
    </source>
</reference>
<feature type="compositionally biased region" description="Basic and acidic residues" evidence="1">
    <location>
        <begin position="63"/>
        <end position="72"/>
    </location>
</feature>
<feature type="compositionally biased region" description="Polar residues" evidence="1">
    <location>
        <begin position="93"/>
        <end position="102"/>
    </location>
</feature>
<sequence length="320" mass="35731">MMMHFSGRITDSFDREFRCLYADSQIVDCFFNAEEEGGGLPYYPSYQAMMTPGGLVPGLDLLSDSRQRDRVCSENSSSQSSNSVSSVKAAPGMTSNTVYKVTQNHDKKESNSNPLLSPERRGQTPTPPGTRGLSNGGIHQDRPPPAYGQQMGIEWNKPNAADVMRSNIGGASSKFQAMGLYDQKPNMFHSPTTNLRTHTPSPITDIKLAPKQRTPPNQFFNKLSDMFLPNSKETYNTRGSTSPLEIPPWGGPDLTMNEPESEQSLPPPPSPTVLMNRHEQKRLTLGHSKLDLVNQYNKMKSRQVYSRFELKTTDLNREQI</sequence>
<gene>
    <name evidence="4" type="primary">LOC104947718</name>
</gene>
<dbReference type="OrthoDB" id="9944987at2759"/>
<feature type="compositionally biased region" description="Low complexity" evidence="1">
    <location>
        <begin position="73"/>
        <end position="87"/>
    </location>
</feature>
<protein>
    <submittedName>
        <fullName evidence="4">Protein FAM83C-like</fullName>
    </submittedName>
</protein>
<accession>A0A6I9NCN3</accession>
<dbReference type="GeneID" id="104947718"/>
<keyword evidence="3" id="KW-1185">Reference proteome</keyword>
<evidence type="ECO:0000259" key="2">
    <source>
        <dbReference type="Pfam" id="PF07894"/>
    </source>
</evidence>
<proteinExistence type="predicted"/>
<feature type="region of interest" description="Disordered" evidence="1">
    <location>
        <begin position="236"/>
        <end position="274"/>
    </location>
</feature>
<dbReference type="InterPro" id="IPR012461">
    <property type="entry name" value="SACK1"/>
</dbReference>
<organism evidence="3 4">
    <name type="scientific">Notothenia coriiceps</name>
    <name type="common">black rockcod</name>
    <dbReference type="NCBI Taxonomy" id="8208"/>
    <lineage>
        <taxon>Eukaryota</taxon>
        <taxon>Metazoa</taxon>
        <taxon>Chordata</taxon>
        <taxon>Craniata</taxon>
        <taxon>Vertebrata</taxon>
        <taxon>Euteleostomi</taxon>
        <taxon>Actinopterygii</taxon>
        <taxon>Neopterygii</taxon>
        <taxon>Teleostei</taxon>
        <taxon>Neoteleostei</taxon>
        <taxon>Acanthomorphata</taxon>
        <taxon>Eupercaria</taxon>
        <taxon>Perciformes</taxon>
        <taxon>Notothenioidei</taxon>
        <taxon>Nototheniidae</taxon>
        <taxon>Notothenia</taxon>
    </lineage>
</organism>
<dbReference type="AlphaFoldDB" id="A0A6I9NCN3"/>
<feature type="region of interest" description="Disordered" evidence="1">
    <location>
        <begin position="59"/>
        <end position="149"/>
    </location>
</feature>
<dbReference type="Pfam" id="PF07894">
    <property type="entry name" value="SACK1"/>
    <property type="match status" value="1"/>
</dbReference>
<name>A0A6I9NCN3_9TELE</name>
<evidence type="ECO:0000313" key="3">
    <source>
        <dbReference type="Proteomes" id="UP000504611"/>
    </source>
</evidence>
<dbReference type="KEGG" id="ncc:104947718"/>